<reference evidence="1 2" key="1">
    <citation type="submission" date="2023-08" db="EMBL/GenBank/DDBJ databases">
        <title>genomic of G39.</title>
        <authorList>
            <person name="Wang Y."/>
        </authorList>
    </citation>
    <scope>NUCLEOTIDE SEQUENCE [LARGE SCALE GENOMIC DNA]</scope>
    <source>
        <strain evidence="1 2">G39</strain>
    </source>
</reference>
<dbReference type="RefSeq" id="WP_305933038.1">
    <property type="nucleotide sequence ID" value="NZ_JAVAIM010000001.1"/>
</dbReference>
<name>A0ABT9HRN2_9SPHN</name>
<sequence>MQARLETGAIDDESALRHVFHLLQIVPGALAEVLTVDVGEDVFEEWLDSGAHMDAAHALVADHFPLKLSEPNGHAIVTIEAPWFDASGKASNDTSAKSILIAWLNCLIDLQSKATHEFLINPDPVLRGPRSEQHRPSTRH</sequence>
<comment type="caution">
    <text evidence="1">The sequence shown here is derived from an EMBL/GenBank/DDBJ whole genome shotgun (WGS) entry which is preliminary data.</text>
</comment>
<gene>
    <name evidence="1" type="ORF">Q9K02_11620</name>
</gene>
<protein>
    <submittedName>
        <fullName evidence="1">Uncharacterized protein</fullName>
    </submittedName>
</protein>
<proteinExistence type="predicted"/>
<dbReference type="Proteomes" id="UP001240639">
    <property type="component" value="Unassembled WGS sequence"/>
</dbReference>
<organism evidence="1 2">
    <name type="scientific">Qipengyuania profundimaris</name>
    <dbReference type="NCBI Taxonomy" id="3067652"/>
    <lineage>
        <taxon>Bacteria</taxon>
        <taxon>Pseudomonadati</taxon>
        <taxon>Pseudomonadota</taxon>
        <taxon>Alphaproteobacteria</taxon>
        <taxon>Sphingomonadales</taxon>
        <taxon>Erythrobacteraceae</taxon>
        <taxon>Qipengyuania</taxon>
    </lineage>
</organism>
<evidence type="ECO:0000313" key="1">
    <source>
        <dbReference type="EMBL" id="MDP4575790.1"/>
    </source>
</evidence>
<dbReference type="EMBL" id="JAVAIM010000001">
    <property type="protein sequence ID" value="MDP4575790.1"/>
    <property type="molecule type" value="Genomic_DNA"/>
</dbReference>
<keyword evidence="2" id="KW-1185">Reference proteome</keyword>
<evidence type="ECO:0000313" key="2">
    <source>
        <dbReference type="Proteomes" id="UP001240639"/>
    </source>
</evidence>
<accession>A0ABT9HRN2</accession>